<evidence type="ECO:0000313" key="3">
    <source>
        <dbReference type="WBParaSite" id="OFLC_0001454601-mRNA-1"/>
    </source>
</evidence>
<sequence>MEAWGMMNNLRVRNRKSNITYKSPCLCIDSTPQFSSSKFGFTTYSPLMSDPLFMSYIQLLSVIYSSKSLLNSSVSFPGDSPLTCCLRLLQIFLRIGIKSVSFKGIGRTCKTEMFNSIERLAQLLHESVKSDFDLN</sequence>
<reference evidence="1 2" key="2">
    <citation type="submission" date="2018-11" db="EMBL/GenBank/DDBJ databases">
        <authorList>
            <consortium name="Pathogen Informatics"/>
        </authorList>
    </citation>
    <scope>NUCLEOTIDE SEQUENCE [LARGE SCALE GENOMIC DNA]</scope>
</reference>
<dbReference type="WBParaSite" id="OFLC_0001454601-mRNA-1">
    <property type="protein sequence ID" value="OFLC_0001454601-mRNA-1"/>
    <property type="gene ID" value="OFLC_0001454601"/>
</dbReference>
<dbReference type="AlphaFoldDB" id="A0A183I476"/>
<evidence type="ECO:0000313" key="1">
    <source>
        <dbReference type="EMBL" id="VDP17509.1"/>
    </source>
</evidence>
<evidence type="ECO:0000313" key="2">
    <source>
        <dbReference type="Proteomes" id="UP000267606"/>
    </source>
</evidence>
<dbReference type="EMBL" id="UZAJ01040938">
    <property type="protein sequence ID" value="VDP17509.1"/>
    <property type="molecule type" value="Genomic_DNA"/>
</dbReference>
<dbReference type="Proteomes" id="UP000267606">
    <property type="component" value="Unassembled WGS sequence"/>
</dbReference>
<gene>
    <name evidence="1" type="ORF">OFLC_LOCUS14538</name>
</gene>
<protein>
    <submittedName>
        <fullName evidence="3">Ovule protein</fullName>
    </submittedName>
</protein>
<proteinExistence type="predicted"/>
<keyword evidence="2" id="KW-1185">Reference proteome</keyword>
<name>A0A183I476_9BILA</name>
<organism evidence="3">
    <name type="scientific">Onchocerca flexuosa</name>
    <dbReference type="NCBI Taxonomy" id="387005"/>
    <lineage>
        <taxon>Eukaryota</taxon>
        <taxon>Metazoa</taxon>
        <taxon>Ecdysozoa</taxon>
        <taxon>Nematoda</taxon>
        <taxon>Chromadorea</taxon>
        <taxon>Rhabditida</taxon>
        <taxon>Spirurina</taxon>
        <taxon>Spiruromorpha</taxon>
        <taxon>Filarioidea</taxon>
        <taxon>Onchocercidae</taxon>
        <taxon>Onchocerca</taxon>
    </lineage>
</organism>
<reference evidence="3" key="1">
    <citation type="submission" date="2016-06" db="UniProtKB">
        <authorList>
            <consortium name="WormBaseParasite"/>
        </authorList>
    </citation>
    <scope>IDENTIFICATION</scope>
</reference>
<accession>A0A183I476</accession>